<gene>
    <name evidence="1" type="ORF">CRYO30217_03578</name>
</gene>
<dbReference type="AlphaFoldDB" id="A0A916JSX8"/>
<dbReference type="Proteomes" id="UP000683507">
    <property type="component" value="Chromosome"/>
</dbReference>
<organism evidence="1 2">
    <name type="scientific">Parvicella tangerina</name>
    <dbReference type="NCBI Taxonomy" id="2829795"/>
    <lineage>
        <taxon>Bacteria</taxon>
        <taxon>Pseudomonadati</taxon>
        <taxon>Bacteroidota</taxon>
        <taxon>Flavobacteriia</taxon>
        <taxon>Flavobacteriales</taxon>
        <taxon>Parvicellaceae</taxon>
        <taxon>Parvicella</taxon>
    </lineage>
</organism>
<keyword evidence="2" id="KW-1185">Reference proteome</keyword>
<dbReference type="SUPFAM" id="SSF82185">
    <property type="entry name" value="Histone H3 K4-specific methyltransferase SET7/9 N-terminal domain"/>
    <property type="match status" value="1"/>
</dbReference>
<protein>
    <submittedName>
        <fullName evidence="1">Uncharacterized protein</fullName>
    </submittedName>
</protein>
<name>A0A916JSX8_9FLAO</name>
<dbReference type="EMBL" id="OU015584">
    <property type="protein sequence ID" value="CAG5087782.1"/>
    <property type="molecule type" value="Genomic_DNA"/>
</dbReference>
<dbReference type="RefSeq" id="WP_258543749.1">
    <property type="nucleotide sequence ID" value="NZ_OU015584.1"/>
</dbReference>
<evidence type="ECO:0000313" key="1">
    <source>
        <dbReference type="EMBL" id="CAG5087782.1"/>
    </source>
</evidence>
<evidence type="ECO:0000313" key="2">
    <source>
        <dbReference type="Proteomes" id="UP000683507"/>
    </source>
</evidence>
<accession>A0A916JSX8</accession>
<proteinExistence type="predicted"/>
<sequence>MKKCIYHLLPIYSPGNFGYVIKTSQDSTLFSNEIEKYKYLIFKYKDGSTMFEAPLHYGLIIGNMKTYYRNGNLESSTFYGHNQKENVIDWTDTPYQIGEWSYFNRTGKKVKIEKYLTLYDTDSDENSKRFYRIRKIIYLKGSKDPKITQLDLGEI</sequence>
<dbReference type="KEGG" id="ptan:CRYO30217_03578"/>
<reference evidence="1" key="1">
    <citation type="submission" date="2021-04" db="EMBL/GenBank/DDBJ databases">
        <authorList>
            <person name="Rodrigo-Torres L."/>
            <person name="Arahal R. D."/>
            <person name="Lucena T."/>
        </authorList>
    </citation>
    <scope>NUCLEOTIDE SEQUENCE</scope>
    <source>
        <strain evidence="1">AS29M-1</strain>
    </source>
</reference>